<dbReference type="Pfam" id="PF07729">
    <property type="entry name" value="FCD"/>
    <property type="match status" value="1"/>
</dbReference>
<dbReference type="AlphaFoldDB" id="A0A931A7A0"/>
<proteinExistence type="predicted"/>
<keyword evidence="7" id="KW-1185">Reference proteome</keyword>
<dbReference type="Pfam" id="PF00392">
    <property type="entry name" value="GntR"/>
    <property type="match status" value="1"/>
</dbReference>
<dbReference type="InterPro" id="IPR000524">
    <property type="entry name" value="Tscrpt_reg_HTH_GntR"/>
</dbReference>
<evidence type="ECO:0000259" key="5">
    <source>
        <dbReference type="PROSITE" id="PS50949"/>
    </source>
</evidence>
<sequence>MRFSGTAVARPPALIRDQVAAQIREAITDLRLMPGQVLIERELCEATTASRATVREALRQLESEGLVHSTNGRGTVVATLSVEDARQIYEVRSALEGMAGRLFAIRATEAERRALRAALIRLEESLEDNRQLAIAKTELYKVLVSGAKNTELEQILDSINRRVTLVRMVSLSKPGRPQESLAEVQAICEAAVSGDATRTEELCRQHVEHAAEAALPRLEEAGSLEL</sequence>
<dbReference type="GO" id="GO:0003700">
    <property type="term" value="F:DNA-binding transcription factor activity"/>
    <property type="evidence" value="ECO:0007669"/>
    <property type="project" value="InterPro"/>
</dbReference>
<dbReference type="GO" id="GO:0003677">
    <property type="term" value="F:DNA binding"/>
    <property type="evidence" value="ECO:0007669"/>
    <property type="project" value="UniProtKB-KW"/>
</dbReference>
<dbReference type="InterPro" id="IPR008920">
    <property type="entry name" value="TF_FadR/GntR_C"/>
</dbReference>
<keyword evidence="4" id="KW-0175">Coiled coil</keyword>
<evidence type="ECO:0000256" key="4">
    <source>
        <dbReference type="SAM" id="Coils"/>
    </source>
</evidence>
<keyword evidence="2" id="KW-0238">DNA-binding</keyword>
<name>A0A931A7A0_9ACTN</name>
<dbReference type="Gene3D" id="1.10.10.10">
    <property type="entry name" value="Winged helix-like DNA-binding domain superfamily/Winged helix DNA-binding domain"/>
    <property type="match status" value="1"/>
</dbReference>
<keyword evidence="1" id="KW-0805">Transcription regulation</keyword>
<organism evidence="6 7">
    <name type="scientific">Nonomuraea cypriaca</name>
    <dbReference type="NCBI Taxonomy" id="1187855"/>
    <lineage>
        <taxon>Bacteria</taxon>
        <taxon>Bacillati</taxon>
        <taxon>Actinomycetota</taxon>
        <taxon>Actinomycetes</taxon>
        <taxon>Streptosporangiales</taxon>
        <taxon>Streptosporangiaceae</taxon>
        <taxon>Nonomuraea</taxon>
    </lineage>
</organism>
<protein>
    <submittedName>
        <fullName evidence="6">GntR family transcriptional regulator</fullName>
    </submittedName>
</protein>
<dbReference type="SMART" id="SM00895">
    <property type="entry name" value="FCD"/>
    <property type="match status" value="1"/>
</dbReference>
<accession>A0A931A7A0</accession>
<comment type="caution">
    <text evidence="6">The sequence shown here is derived from an EMBL/GenBank/DDBJ whole genome shotgun (WGS) entry which is preliminary data.</text>
</comment>
<reference evidence="6" key="1">
    <citation type="submission" date="2020-11" db="EMBL/GenBank/DDBJ databases">
        <title>Whole-genome analyses of Nonomuraea sp. K274.</title>
        <authorList>
            <person name="Veyisoglu A."/>
        </authorList>
    </citation>
    <scope>NUCLEOTIDE SEQUENCE</scope>
    <source>
        <strain evidence="6">K274</strain>
    </source>
</reference>
<dbReference type="InterPro" id="IPR036388">
    <property type="entry name" value="WH-like_DNA-bd_sf"/>
</dbReference>
<dbReference type="SMART" id="SM00345">
    <property type="entry name" value="HTH_GNTR"/>
    <property type="match status" value="1"/>
</dbReference>
<evidence type="ECO:0000256" key="1">
    <source>
        <dbReference type="ARBA" id="ARBA00023015"/>
    </source>
</evidence>
<evidence type="ECO:0000313" key="7">
    <source>
        <dbReference type="Proteomes" id="UP000605361"/>
    </source>
</evidence>
<dbReference type="RefSeq" id="WP_195896652.1">
    <property type="nucleotide sequence ID" value="NZ_JADOGI010000050.1"/>
</dbReference>
<evidence type="ECO:0000256" key="2">
    <source>
        <dbReference type="ARBA" id="ARBA00023125"/>
    </source>
</evidence>
<dbReference type="PROSITE" id="PS50949">
    <property type="entry name" value="HTH_GNTR"/>
    <property type="match status" value="1"/>
</dbReference>
<gene>
    <name evidence="6" type="ORF">ITP53_18505</name>
</gene>
<dbReference type="InterPro" id="IPR036390">
    <property type="entry name" value="WH_DNA-bd_sf"/>
</dbReference>
<dbReference type="SUPFAM" id="SSF48008">
    <property type="entry name" value="GntR ligand-binding domain-like"/>
    <property type="match status" value="1"/>
</dbReference>
<dbReference type="Gene3D" id="1.20.120.530">
    <property type="entry name" value="GntR ligand-binding domain-like"/>
    <property type="match status" value="1"/>
</dbReference>
<dbReference type="Proteomes" id="UP000605361">
    <property type="component" value="Unassembled WGS sequence"/>
</dbReference>
<dbReference type="PANTHER" id="PTHR43537:SF24">
    <property type="entry name" value="GLUCONATE OPERON TRANSCRIPTIONAL REPRESSOR"/>
    <property type="match status" value="1"/>
</dbReference>
<keyword evidence="3" id="KW-0804">Transcription</keyword>
<feature type="coiled-coil region" evidence="4">
    <location>
        <begin position="105"/>
        <end position="132"/>
    </location>
</feature>
<dbReference type="EMBL" id="JADOGI010000050">
    <property type="protein sequence ID" value="MBF8187692.1"/>
    <property type="molecule type" value="Genomic_DNA"/>
</dbReference>
<evidence type="ECO:0000313" key="6">
    <source>
        <dbReference type="EMBL" id="MBF8187692.1"/>
    </source>
</evidence>
<evidence type="ECO:0000256" key="3">
    <source>
        <dbReference type="ARBA" id="ARBA00023163"/>
    </source>
</evidence>
<dbReference type="InterPro" id="IPR011711">
    <property type="entry name" value="GntR_C"/>
</dbReference>
<feature type="domain" description="HTH gntR-type" evidence="5">
    <location>
        <begin position="13"/>
        <end position="80"/>
    </location>
</feature>
<dbReference type="PANTHER" id="PTHR43537">
    <property type="entry name" value="TRANSCRIPTIONAL REGULATOR, GNTR FAMILY"/>
    <property type="match status" value="1"/>
</dbReference>
<dbReference type="CDD" id="cd07377">
    <property type="entry name" value="WHTH_GntR"/>
    <property type="match status" value="1"/>
</dbReference>
<dbReference type="PRINTS" id="PR00035">
    <property type="entry name" value="HTHGNTR"/>
</dbReference>
<dbReference type="SUPFAM" id="SSF46785">
    <property type="entry name" value="Winged helix' DNA-binding domain"/>
    <property type="match status" value="1"/>
</dbReference>